<proteinExistence type="inferred from homology"/>
<comment type="function">
    <text evidence="5">Catalyzes the two-step NADP-dependent conversion of GDP-4-dehydro-6-deoxy-D-mannose to GDP-fucose, involving an epimerase and a reductase reaction.</text>
</comment>
<evidence type="ECO:0000313" key="7">
    <source>
        <dbReference type="EMBL" id="MDY3560775.1"/>
    </source>
</evidence>
<evidence type="ECO:0000259" key="6">
    <source>
        <dbReference type="Pfam" id="PF01370"/>
    </source>
</evidence>
<feature type="binding site" evidence="5">
    <location>
        <position position="141"/>
    </location>
    <ligand>
        <name>NADP(+)</name>
        <dbReference type="ChEBI" id="CHEBI:58349"/>
    </ligand>
</feature>
<accession>A0ABU5F217</accession>
<comment type="similarity">
    <text evidence="1 5">Belongs to the NAD(P)-dependent epimerase/dehydratase family. Fucose synthase subfamily.</text>
</comment>
<evidence type="ECO:0000256" key="2">
    <source>
        <dbReference type="ARBA" id="ARBA00022857"/>
    </source>
</evidence>
<dbReference type="EMBL" id="JAXBLV010000183">
    <property type="protein sequence ID" value="MDY3560775.1"/>
    <property type="molecule type" value="Genomic_DNA"/>
</dbReference>
<dbReference type="Pfam" id="PF01370">
    <property type="entry name" value="Epimerase"/>
    <property type="match status" value="1"/>
</dbReference>
<feature type="active site" description="Proton donor/acceptor" evidence="5">
    <location>
        <position position="137"/>
    </location>
</feature>
<comment type="caution">
    <text evidence="5">Lacks conserved residue(s) required for the propagation of feature annotation.</text>
</comment>
<evidence type="ECO:0000256" key="3">
    <source>
        <dbReference type="ARBA" id="ARBA00023002"/>
    </source>
</evidence>
<dbReference type="PANTHER" id="PTHR43238">
    <property type="entry name" value="GDP-L-FUCOSE SYNTHASE"/>
    <property type="match status" value="1"/>
</dbReference>
<feature type="binding site" evidence="5">
    <location>
        <position position="270"/>
    </location>
    <ligand>
        <name>substrate</name>
    </ligand>
</feature>
<name>A0ABU5F217_9BACT</name>
<comment type="catalytic activity">
    <reaction evidence="5">
        <text>GDP-beta-L-fucose + NADP(+) = GDP-4-dehydro-alpha-D-rhamnose + NADPH + H(+)</text>
        <dbReference type="Rhea" id="RHEA:18885"/>
        <dbReference type="ChEBI" id="CHEBI:15378"/>
        <dbReference type="ChEBI" id="CHEBI:57273"/>
        <dbReference type="ChEBI" id="CHEBI:57783"/>
        <dbReference type="ChEBI" id="CHEBI:57964"/>
        <dbReference type="ChEBI" id="CHEBI:58349"/>
        <dbReference type="EC" id="1.1.1.271"/>
    </reaction>
</comment>
<comment type="caution">
    <text evidence="7">The sequence shown here is derived from an EMBL/GenBank/DDBJ whole genome shotgun (WGS) entry which is preliminary data.</text>
</comment>
<dbReference type="Gene3D" id="3.90.25.10">
    <property type="entry name" value="UDP-galactose 4-epimerase, domain 1"/>
    <property type="match status" value="1"/>
</dbReference>
<dbReference type="InterPro" id="IPR028614">
    <property type="entry name" value="GDP_fucose/colitose_synth"/>
</dbReference>
<feature type="binding site" evidence="5">
    <location>
        <position position="188"/>
    </location>
    <ligand>
        <name>substrate</name>
    </ligand>
</feature>
<keyword evidence="3 5" id="KW-0560">Oxidoreductase</keyword>
<dbReference type="EC" id="1.1.1.271" evidence="5"/>
<sequence length="320" mass="34637">MTPHTRVFVAGGNTLYGHALTTLLRTEGFESLVGVGTTEPDLTDAAATDAFFAQERPECVFLCAGRSGGIGLNRAAPVELMRDNLLTTLNVLAAAHRHGMAKLLYLASSCAYPKHAAQPLKVESLGTGPMEPTSEAYSTAKFAGWKLCDAYRREYGCRFVTGFPANAFGPHDDFTPEGGHVIPALLRRAHDAKSRGDAELVVWGTGAPRREFVYSRDLARACLFVARNYEGEAPINLGGGTDLSIADVAHAVAEVVGFKGRLVFDTTKPDGAPLKALDSAPLLDMGWRPESDFRAALNETYHWFLHHRATEGRTHARRAV</sequence>
<dbReference type="SUPFAM" id="SSF51735">
    <property type="entry name" value="NAD(P)-binding Rossmann-fold domains"/>
    <property type="match status" value="1"/>
</dbReference>
<dbReference type="InterPro" id="IPR036291">
    <property type="entry name" value="NAD(P)-bd_dom_sf"/>
</dbReference>
<dbReference type="HAMAP" id="MF_00956">
    <property type="entry name" value="GDP_fucose_synth"/>
    <property type="match status" value="1"/>
</dbReference>
<organism evidence="7 8">
    <name type="scientific">Gemmata algarum</name>
    <dbReference type="NCBI Taxonomy" id="2975278"/>
    <lineage>
        <taxon>Bacteria</taxon>
        <taxon>Pseudomonadati</taxon>
        <taxon>Planctomycetota</taxon>
        <taxon>Planctomycetia</taxon>
        <taxon>Gemmatales</taxon>
        <taxon>Gemmataceae</taxon>
        <taxon>Gemmata</taxon>
    </lineage>
</organism>
<feature type="site" description="Important for catalytic activity" evidence="5">
    <location>
        <position position="108"/>
    </location>
</feature>
<dbReference type="Gene3D" id="3.40.50.720">
    <property type="entry name" value="NAD(P)-binding Rossmann-like Domain"/>
    <property type="match status" value="1"/>
</dbReference>
<dbReference type="Proteomes" id="UP001272242">
    <property type="component" value="Unassembled WGS sequence"/>
</dbReference>
<feature type="binding site" evidence="5">
    <location>
        <begin position="106"/>
        <end position="109"/>
    </location>
    <ligand>
        <name>NADP(+)</name>
        <dbReference type="ChEBI" id="CHEBI:58349"/>
    </ligand>
</feature>
<evidence type="ECO:0000313" key="8">
    <source>
        <dbReference type="Proteomes" id="UP001272242"/>
    </source>
</evidence>
<feature type="site" description="Important for catalytic activity" evidence="5">
    <location>
        <position position="110"/>
    </location>
</feature>
<keyword evidence="4 5" id="KW-0413">Isomerase</keyword>
<protein>
    <recommendedName>
        <fullName evidence="5">GDP-L-fucose synthase</fullName>
        <ecNumber evidence="5">1.1.1.271</ecNumber>
    </recommendedName>
    <alternativeName>
        <fullName evidence="5">GDP-4-keto-6-deoxy-D-mannose-3,5-epimerase-4-reductase</fullName>
    </alternativeName>
</protein>
<feature type="binding site" evidence="5">
    <location>
        <position position="180"/>
    </location>
    <ligand>
        <name>NADP(+)</name>
        <dbReference type="ChEBI" id="CHEBI:58349"/>
    </ligand>
</feature>
<comment type="pathway">
    <text evidence="5">Nucleotide-sugar biosynthesis; GDP-L-fucose biosynthesis via de novo pathway; GDP-L-fucose from GDP-alpha-D-mannose: step 2/2.</text>
</comment>
<dbReference type="InterPro" id="IPR001509">
    <property type="entry name" value="Epimerase_deHydtase"/>
</dbReference>
<keyword evidence="5" id="KW-0511">Multifunctional enzyme</keyword>
<evidence type="ECO:0000256" key="1">
    <source>
        <dbReference type="ARBA" id="ARBA00005959"/>
    </source>
</evidence>
<evidence type="ECO:0000256" key="4">
    <source>
        <dbReference type="ARBA" id="ARBA00023235"/>
    </source>
</evidence>
<keyword evidence="2 5" id="KW-0521">NADP</keyword>
<dbReference type="CDD" id="cd05239">
    <property type="entry name" value="GDP_FS_SDR_e"/>
    <property type="match status" value="1"/>
</dbReference>
<dbReference type="RefSeq" id="WP_320687302.1">
    <property type="nucleotide sequence ID" value="NZ_JAXBLV010000183.1"/>
</dbReference>
<evidence type="ECO:0000256" key="5">
    <source>
        <dbReference type="HAMAP-Rule" id="MF_00956"/>
    </source>
</evidence>
<feature type="binding site" evidence="5">
    <location>
        <position position="203"/>
    </location>
    <ligand>
        <name>substrate</name>
    </ligand>
</feature>
<feature type="domain" description="NAD-dependent epimerase/dehydratase" evidence="6">
    <location>
        <begin position="7"/>
        <end position="238"/>
    </location>
</feature>
<reference evidence="8" key="1">
    <citation type="journal article" date="2023" name="Mar. Drugs">
        <title>Gemmata algarum, a Novel Planctomycete Isolated from an Algal Mat, Displays Antimicrobial Activity.</title>
        <authorList>
            <person name="Kumar G."/>
            <person name="Kallscheuer N."/>
            <person name="Kashif M."/>
            <person name="Ahamad S."/>
            <person name="Jagadeeshwari U."/>
            <person name="Pannikurungottu S."/>
            <person name="Haufschild T."/>
            <person name="Kabuu M."/>
            <person name="Sasikala C."/>
            <person name="Jogler C."/>
            <person name="Ramana C."/>
        </authorList>
    </citation>
    <scope>NUCLEOTIDE SEQUENCE [LARGE SCALE GENOMIC DNA]</scope>
    <source>
        <strain evidence="8">JC673</strain>
    </source>
</reference>
<feature type="binding site" evidence="5">
    <location>
        <position position="210"/>
    </location>
    <ligand>
        <name>substrate</name>
    </ligand>
</feature>
<dbReference type="PANTHER" id="PTHR43238:SF1">
    <property type="entry name" value="GDP-L-FUCOSE SYNTHASE"/>
    <property type="match status" value="1"/>
</dbReference>
<keyword evidence="8" id="KW-1185">Reference proteome</keyword>
<gene>
    <name evidence="5" type="primary">fcl</name>
    <name evidence="7" type="ORF">R5W23_002021</name>
</gene>